<dbReference type="GO" id="GO:0005524">
    <property type="term" value="F:ATP binding"/>
    <property type="evidence" value="ECO:0007669"/>
    <property type="project" value="UniProtKB-KW"/>
</dbReference>
<keyword evidence="14" id="KW-1185">Reference proteome</keyword>
<evidence type="ECO:0000256" key="1">
    <source>
        <dbReference type="ARBA" id="ARBA00004141"/>
    </source>
</evidence>
<evidence type="ECO:0000256" key="8">
    <source>
        <dbReference type="ARBA" id="ARBA00023136"/>
    </source>
</evidence>
<dbReference type="EMBL" id="BPWL01000010">
    <property type="protein sequence ID" value="GJJ15111.1"/>
    <property type="molecule type" value="Genomic_DNA"/>
</dbReference>
<dbReference type="PROSITE" id="PS50929">
    <property type="entry name" value="ABC_TM1F"/>
    <property type="match status" value="1"/>
</dbReference>
<keyword evidence="6" id="KW-0067">ATP-binding</keyword>
<feature type="transmembrane region" description="Helical" evidence="10">
    <location>
        <begin position="132"/>
        <end position="152"/>
    </location>
</feature>
<sequence>MPRQYKPLNSSNSQKDINPEQVASLASFITWSYLDPLVWKAARSSSLEYEDLPPIADYDRAEYIVPRSEKVIKRFKERHIFWGIIAIFSKEVVILSLLVILKTVSTFIAPFSLNQLLLYIQNGSAGAFYRPWMWVVFMFVGPMIGSFSFEYYTFLMMRATVRLEAIITQLVFDHALEIRVKEENHPEQDEGKAKGLEDLKPQTKDAQKSNLVGKINNLITTDVLNITNGRHFIMVVLPVARMIKLFGWEDKISKQIEEKREAELALLRKRQMLNVFNGNIKACVVDTKCEIPGANTSPAVLILYPLQTEVLDRLADDKTESEATIPEGEIGFRNASFTWSKEDNNKDTDVEERKFQLSIKGDLFFRRGQLNLVVGPTGSGKTSLLMALLGEMHYSPIGDDSGFQLPRDKGIALVVQEGWVQSGTIKENILFGSEYDEERYKKVQCRLQQDLSLFEAGDNTEIGEKGFTLSGGQNARVTLARAVYSKTEIVLIDDILASLDVHTGKFIVDNCFMGDLLKGRTVILVTHNVPLVAPVAEFVVSLDINGQIASQGSLSDALSKNERLLEEVMQEQQLIKEEETVDTPEAEKDTKQKGKLVLAEEVAVGHVSWAAMKLYYSNIGGVFFWVAFVSGVVLSRSSAVVAPWILGQWAAQFEHHPTENVSSGFYLWFYALALFGDLGGYSFSMIIWIRGQLGASRRIHKILISSVLGTTLRWLDTVPTARVIARCTQDIATIDVPLPALTVGWVILTNIKLTSFAAVIILVPRFIIPGITIAVLGFICGQIYMKAQLPIKRHMSNYRSPIIAHMNAMLTGLVSIRAYGAETSFRKESLKHLNGYIRPARSYYDCSRWVAIRSEALGSVLAGILALYILNDPSQNASNSGLALAMAIAFSSCTISWVRITNELEILGNSTERIEAYINIVQEPKPSKSGVPPAYWPSSGSVVVENLCARYSSDSPEVLHNVSFTIKSGEKVGVVGRTGSGKSTLTLSLLRCIPTEGKVIFDGINTESINLDSLRNSITIIPQRPELLTGTLRDNLDPFSEHSDATLNDALRSSGLFALQEQNDQVAKITLDSNISGGGANVSVGQRQILALARAILRGSKLVVLDEATSAIDYTTDAIIQNSLREASKDASLLIVAHRLNTIMDADKIIVLDSGNMVEFDSPANLLKKSDGYFKSLVDESGDREALYEIAEKAAKGDSRVEILL</sequence>
<dbReference type="AlphaFoldDB" id="A0AAV5ARX7"/>
<organism evidence="13 14">
    <name type="scientific">Clathrus columnatus</name>
    <dbReference type="NCBI Taxonomy" id="1419009"/>
    <lineage>
        <taxon>Eukaryota</taxon>
        <taxon>Fungi</taxon>
        <taxon>Dikarya</taxon>
        <taxon>Basidiomycota</taxon>
        <taxon>Agaricomycotina</taxon>
        <taxon>Agaricomycetes</taxon>
        <taxon>Phallomycetidae</taxon>
        <taxon>Phallales</taxon>
        <taxon>Clathraceae</taxon>
        <taxon>Clathrus</taxon>
    </lineage>
</organism>
<dbReference type="FunFam" id="1.20.1560.10:FF:000013">
    <property type="entry name" value="ABC transporter C family member 2"/>
    <property type="match status" value="1"/>
</dbReference>
<feature type="transmembrane region" description="Helical" evidence="10">
    <location>
        <begin position="731"/>
        <end position="751"/>
    </location>
</feature>
<feature type="transmembrane region" description="Helical" evidence="10">
    <location>
        <begin position="802"/>
        <end position="820"/>
    </location>
</feature>
<dbReference type="PROSITE" id="PS50893">
    <property type="entry name" value="ABC_TRANSPORTER_2"/>
    <property type="match status" value="2"/>
</dbReference>
<proteinExistence type="predicted"/>
<evidence type="ECO:0000256" key="4">
    <source>
        <dbReference type="ARBA" id="ARBA00022737"/>
    </source>
</evidence>
<evidence type="ECO:0000256" key="2">
    <source>
        <dbReference type="ARBA" id="ARBA00022448"/>
    </source>
</evidence>
<accession>A0AAV5ARX7</accession>
<dbReference type="PANTHER" id="PTHR24223:SF356">
    <property type="entry name" value="ATP-BINDING CASSETTE TRANSPORTER ABC4"/>
    <property type="match status" value="1"/>
</dbReference>
<dbReference type="GO" id="GO:0016020">
    <property type="term" value="C:membrane"/>
    <property type="evidence" value="ECO:0007669"/>
    <property type="project" value="UniProtKB-SubCell"/>
</dbReference>
<feature type="transmembrane region" description="Helical" evidence="10">
    <location>
        <begin position="757"/>
        <end position="781"/>
    </location>
</feature>
<feature type="transmembrane region" description="Helical" evidence="10">
    <location>
        <begin position="882"/>
        <end position="900"/>
    </location>
</feature>
<dbReference type="CDD" id="cd03244">
    <property type="entry name" value="ABCC_MRP_domain2"/>
    <property type="match status" value="1"/>
</dbReference>
<evidence type="ECO:0000259" key="11">
    <source>
        <dbReference type="PROSITE" id="PS50893"/>
    </source>
</evidence>
<dbReference type="Pfam" id="PF00005">
    <property type="entry name" value="ABC_tran"/>
    <property type="match status" value="2"/>
</dbReference>
<keyword evidence="9" id="KW-0175">Coiled coil</keyword>
<comment type="subcellular location">
    <subcellularLocation>
        <location evidence="1">Membrane</location>
        <topology evidence="1">Multi-pass membrane protein</topology>
    </subcellularLocation>
</comment>
<feature type="transmembrane region" description="Helical" evidence="10">
    <location>
        <begin position="665"/>
        <end position="689"/>
    </location>
</feature>
<dbReference type="PANTHER" id="PTHR24223">
    <property type="entry name" value="ATP-BINDING CASSETTE SUB-FAMILY C"/>
    <property type="match status" value="1"/>
</dbReference>
<dbReference type="Proteomes" id="UP001050691">
    <property type="component" value="Unassembled WGS sequence"/>
</dbReference>
<dbReference type="CDD" id="cd03250">
    <property type="entry name" value="ABCC_MRP_domain1"/>
    <property type="match status" value="1"/>
</dbReference>
<evidence type="ECO:0000256" key="9">
    <source>
        <dbReference type="SAM" id="Coils"/>
    </source>
</evidence>
<keyword evidence="7 10" id="KW-1133">Transmembrane helix</keyword>
<dbReference type="InterPro" id="IPR036640">
    <property type="entry name" value="ABC1_TM_sf"/>
</dbReference>
<name>A0AAV5ARX7_9AGAM</name>
<dbReference type="InterPro" id="IPR003439">
    <property type="entry name" value="ABC_transporter-like_ATP-bd"/>
</dbReference>
<keyword evidence="3 10" id="KW-0812">Transmembrane</keyword>
<dbReference type="CDD" id="cd18604">
    <property type="entry name" value="ABC_6TM_VMR1_D2_like"/>
    <property type="match status" value="1"/>
</dbReference>
<dbReference type="InterPro" id="IPR050173">
    <property type="entry name" value="ABC_transporter_C-like"/>
</dbReference>
<evidence type="ECO:0008006" key="15">
    <source>
        <dbReference type="Google" id="ProtNLM"/>
    </source>
</evidence>
<evidence type="ECO:0000256" key="3">
    <source>
        <dbReference type="ARBA" id="ARBA00022692"/>
    </source>
</evidence>
<dbReference type="InterPro" id="IPR027417">
    <property type="entry name" value="P-loop_NTPase"/>
</dbReference>
<protein>
    <recommendedName>
        <fullName evidence="15">P-loop containing nucleoside triphosphate hydrolase protein</fullName>
    </recommendedName>
</protein>
<evidence type="ECO:0000256" key="10">
    <source>
        <dbReference type="SAM" id="Phobius"/>
    </source>
</evidence>
<keyword evidence="2" id="KW-0813">Transport</keyword>
<dbReference type="SMART" id="SM00382">
    <property type="entry name" value="AAA"/>
    <property type="match status" value="2"/>
</dbReference>
<feature type="coiled-coil region" evidence="9">
    <location>
        <begin position="554"/>
        <end position="581"/>
    </location>
</feature>
<dbReference type="SUPFAM" id="SSF90123">
    <property type="entry name" value="ABC transporter transmembrane region"/>
    <property type="match status" value="2"/>
</dbReference>
<reference evidence="13" key="1">
    <citation type="submission" date="2021-10" db="EMBL/GenBank/DDBJ databases">
        <title>De novo Genome Assembly of Clathrus columnatus (Basidiomycota, Fungi) Using Illumina and Nanopore Sequence Data.</title>
        <authorList>
            <person name="Ogiso-Tanaka E."/>
            <person name="Itagaki H."/>
            <person name="Hosoya T."/>
            <person name="Hosaka K."/>
        </authorList>
    </citation>
    <scope>NUCLEOTIDE SEQUENCE</scope>
    <source>
        <strain evidence="13">MO-923</strain>
    </source>
</reference>
<evidence type="ECO:0000256" key="7">
    <source>
        <dbReference type="ARBA" id="ARBA00022989"/>
    </source>
</evidence>
<feature type="domain" description="ABC transporter" evidence="11">
    <location>
        <begin position="330"/>
        <end position="570"/>
    </location>
</feature>
<keyword evidence="8 10" id="KW-0472">Membrane</keyword>
<keyword evidence="4" id="KW-0677">Repeat</keyword>
<dbReference type="SUPFAM" id="SSF52540">
    <property type="entry name" value="P-loop containing nucleoside triphosphate hydrolases"/>
    <property type="match status" value="2"/>
</dbReference>
<keyword evidence="5" id="KW-0547">Nucleotide-binding</keyword>
<evidence type="ECO:0000313" key="14">
    <source>
        <dbReference type="Proteomes" id="UP001050691"/>
    </source>
</evidence>
<dbReference type="Pfam" id="PF00664">
    <property type="entry name" value="ABC_membrane"/>
    <property type="match status" value="1"/>
</dbReference>
<dbReference type="InterPro" id="IPR011527">
    <property type="entry name" value="ABC1_TM_dom"/>
</dbReference>
<feature type="domain" description="ABC transporter" evidence="11">
    <location>
        <begin position="942"/>
        <end position="1179"/>
    </location>
</feature>
<evidence type="ECO:0000256" key="6">
    <source>
        <dbReference type="ARBA" id="ARBA00022840"/>
    </source>
</evidence>
<feature type="domain" description="ABC transmembrane type-1" evidence="12">
    <location>
        <begin position="633"/>
        <end position="909"/>
    </location>
</feature>
<dbReference type="Gene3D" id="3.40.50.300">
    <property type="entry name" value="P-loop containing nucleotide triphosphate hydrolases"/>
    <property type="match status" value="2"/>
</dbReference>
<evidence type="ECO:0000259" key="12">
    <source>
        <dbReference type="PROSITE" id="PS50929"/>
    </source>
</evidence>
<dbReference type="Gene3D" id="1.20.1560.10">
    <property type="entry name" value="ABC transporter type 1, transmembrane domain"/>
    <property type="match status" value="2"/>
</dbReference>
<dbReference type="FunFam" id="3.40.50.300:FF:000838">
    <property type="entry name" value="ABC multidrug transporter (Eurofung)"/>
    <property type="match status" value="1"/>
</dbReference>
<gene>
    <name evidence="13" type="ORF">Clacol_009386</name>
</gene>
<evidence type="ECO:0000256" key="5">
    <source>
        <dbReference type="ARBA" id="ARBA00022741"/>
    </source>
</evidence>
<dbReference type="GO" id="GO:0140359">
    <property type="term" value="F:ABC-type transporter activity"/>
    <property type="evidence" value="ECO:0007669"/>
    <property type="project" value="InterPro"/>
</dbReference>
<dbReference type="GO" id="GO:0016887">
    <property type="term" value="F:ATP hydrolysis activity"/>
    <property type="evidence" value="ECO:0007669"/>
    <property type="project" value="InterPro"/>
</dbReference>
<evidence type="ECO:0000313" key="13">
    <source>
        <dbReference type="EMBL" id="GJJ15111.1"/>
    </source>
</evidence>
<feature type="transmembrane region" description="Helical" evidence="10">
    <location>
        <begin position="80"/>
        <end position="101"/>
    </location>
</feature>
<feature type="transmembrane region" description="Helical" evidence="10">
    <location>
        <begin position="622"/>
        <end position="645"/>
    </location>
</feature>
<dbReference type="InterPro" id="IPR003593">
    <property type="entry name" value="AAA+_ATPase"/>
</dbReference>
<feature type="transmembrane region" description="Helical" evidence="10">
    <location>
        <begin position="850"/>
        <end position="870"/>
    </location>
</feature>
<comment type="caution">
    <text evidence="13">The sequence shown here is derived from an EMBL/GenBank/DDBJ whole genome shotgun (WGS) entry which is preliminary data.</text>
</comment>